<dbReference type="Proteomes" id="UP001500449">
    <property type="component" value="Unassembled WGS sequence"/>
</dbReference>
<dbReference type="Gene3D" id="3.40.50.720">
    <property type="entry name" value="NAD(P)-binding Rossmann-like Domain"/>
    <property type="match status" value="1"/>
</dbReference>
<keyword evidence="5" id="KW-1185">Reference proteome</keyword>
<sequence length="263" mass="26668">MIDLGYVGTGAIVTGGTRGIGRAVVELLLAQGARVLAVGSREATATQLAAEIDHPGLVTAAQDMREPDCGERLVAEAVGAFGGLDLVVNNAAAFGYKPPAELGREDWVELFTLKALGYWSLARAATPALVERRGAIVNVSGVAGIVASPDSANVGGVNAAVISMTESLARSLAPQGVRVNVVSPGATDTDRFATRTALLAERESLDAGAARARLAESVPVGFPADPAELALVIAMLGAPALRSVTGAHVVVDGGGTLGARRRT</sequence>
<dbReference type="InterPro" id="IPR051122">
    <property type="entry name" value="SDR_DHRS6-like"/>
</dbReference>
<evidence type="ECO:0000256" key="2">
    <source>
        <dbReference type="ARBA" id="ARBA00023002"/>
    </source>
</evidence>
<dbReference type="SUPFAM" id="SSF51735">
    <property type="entry name" value="NAD(P)-binding Rossmann-fold domains"/>
    <property type="match status" value="1"/>
</dbReference>
<keyword evidence="2" id="KW-0560">Oxidoreductase</keyword>
<gene>
    <name evidence="4" type="ORF">GCM10009836_71620</name>
</gene>
<feature type="domain" description="Ketoreductase" evidence="3">
    <location>
        <begin position="10"/>
        <end position="185"/>
    </location>
</feature>
<reference evidence="4 5" key="1">
    <citation type="journal article" date="2019" name="Int. J. Syst. Evol. Microbiol.">
        <title>The Global Catalogue of Microorganisms (GCM) 10K type strain sequencing project: providing services to taxonomists for standard genome sequencing and annotation.</title>
        <authorList>
            <consortium name="The Broad Institute Genomics Platform"/>
            <consortium name="The Broad Institute Genome Sequencing Center for Infectious Disease"/>
            <person name="Wu L."/>
            <person name="Ma J."/>
        </authorList>
    </citation>
    <scope>NUCLEOTIDE SEQUENCE [LARGE SCALE GENOMIC DNA]</scope>
    <source>
        <strain evidence="4 5">JCM 16009</strain>
    </source>
</reference>
<dbReference type="PRINTS" id="PR00081">
    <property type="entry name" value="GDHRDH"/>
</dbReference>
<accession>A0ABN2NRC5</accession>
<dbReference type="PANTHER" id="PTHR43477">
    <property type="entry name" value="DIHYDROANTICAPSIN 7-DEHYDROGENASE"/>
    <property type="match status" value="1"/>
</dbReference>
<dbReference type="SMART" id="SM00822">
    <property type="entry name" value="PKS_KR"/>
    <property type="match status" value="1"/>
</dbReference>
<organism evidence="4 5">
    <name type="scientific">Pseudonocardia ailaonensis</name>
    <dbReference type="NCBI Taxonomy" id="367279"/>
    <lineage>
        <taxon>Bacteria</taxon>
        <taxon>Bacillati</taxon>
        <taxon>Actinomycetota</taxon>
        <taxon>Actinomycetes</taxon>
        <taxon>Pseudonocardiales</taxon>
        <taxon>Pseudonocardiaceae</taxon>
        <taxon>Pseudonocardia</taxon>
    </lineage>
</organism>
<name>A0ABN2NRC5_9PSEU</name>
<dbReference type="InterPro" id="IPR002347">
    <property type="entry name" value="SDR_fam"/>
</dbReference>
<evidence type="ECO:0000259" key="3">
    <source>
        <dbReference type="SMART" id="SM00822"/>
    </source>
</evidence>
<evidence type="ECO:0000313" key="4">
    <source>
        <dbReference type="EMBL" id="GAA1879934.1"/>
    </source>
</evidence>
<dbReference type="InterPro" id="IPR057326">
    <property type="entry name" value="KR_dom"/>
</dbReference>
<dbReference type="PRINTS" id="PR00080">
    <property type="entry name" value="SDRFAMILY"/>
</dbReference>
<comment type="caution">
    <text evidence="4">The sequence shown here is derived from an EMBL/GenBank/DDBJ whole genome shotgun (WGS) entry which is preliminary data.</text>
</comment>
<comment type="similarity">
    <text evidence="1">Belongs to the short-chain dehydrogenases/reductases (SDR) family.</text>
</comment>
<proteinExistence type="inferred from homology"/>
<dbReference type="RefSeq" id="WP_344427879.1">
    <property type="nucleotide sequence ID" value="NZ_BAAAQK010000029.1"/>
</dbReference>
<dbReference type="EMBL" id="BAAAQK010000029">
    <property type="protein sequence ID" value="GAA1879934.1"/>
    <property type="molecule type" value="Genomic_DNA"/>
</dbReference>
<evidence type="ECO:0000313" key="5">
    <source>
        <dbReference type="Proteomes" id="UP001500449"/>
    </source>
</evidence>
<protein>
    <submittedName>
        <fullName evidence="4">SDR family oxidoreductase</fullName>
    </submittedName>
</protein>
<evidence type="ECO:0000256" key="1">
    <source>
        <dbReference type="ARBA" id="ARBA00006484"/>
    </source>
</evidence>
<dbReference type="InterPro" id="IPR036291">
    <property type="entry name" value="NAD(P)-bd_dom_sf"/>
</dbReference>
<dbReference type="PANTHER" id="PTHR43477:SF1">
    <property type="entry name" value="DIHYDROANTICAPSIN 7-DEHYDROGENASE"/>
    <property type="match status" value="1"/>
</dbReference>
<dbReference type="Pfam" id="PF13561">
    <property type="entry name" value="adh_short_C2"/>
    <property type="match status" value="1"/>
</dbReference>